<proteinExistence type="predicted"/>
<dbReference type="Gene3D" id="1.25.40.10">
    <property type="entry name" value="Tetratricopeptide repeat domain"/>
    <property type="match status" value="1"/>
</dbReference>
<evidence type="ECO:0000313" key="4">
    <source>
        <dbReference type="Proteomes" id="UP000278085"/>
    </source>
</evidence>
<comment type="caution">
    <text evidence="3">The sequence shown here is derived from an EMBL/GenBank/DDBJ whole genome shotgun (WGS) entry which is preliminary data.</text>
</comment>
<protein>
    <recommendedName>
        <fullName evidence="5">Sel1 repeat family protein</fullName>
    </recommendedName>
</protein>
<keyword evidence="2" id="KW-0732">Signal</keyword>
<dbReference type="InterPro" id="IPR011990">
    <property type="entry name" value="TPR-like_helical_dom_sf"/>
</dbReference>
<dbReference type="RefSeq" id="WP_126072303.1">
    <property type="nucleotide sequence ID" value="NZ_CP051166.1"/>
</dbReference>
<feature type="chain" id="PRO_5019519041" description="Sel1 repeat family protein" evidence="2">
    <location>
        <begin position="27"/>
        <end position="306"/>
    </location>
</feature>
<name>A0A430HTU4_9BURK</name>
<reference evidence="3 4" key="1">
    <citation type="submission" date="2018-12" db="EMBL/GenBank/DDBJ databases">
        <authorList>
            <person name="Yang E."/>
        </authorList>
    </citation>
    <scope>NUCLEOTIDE SEQUENCE [LARGE SCALE GENOMIC DNA]</scope>
    <source>
        <strain evidence="3 4">SOD</strain>
    </source>
</reference>
<dbReference type="Proteomes" id="UP000278085">
    <property type="component" value="Unassembled WGS sequence"/>
</dbReference>
<dbReference type="AlphaFoldDB" id="A0A430HTU4"/>
<evidence type="ECO:0000256" key="1">
    <source>
        <dbReference type="SAM" id="MobiDB-lite"/>
    </source>
</evidence>
<evidence type="ECO:0008006" key="5">
    <source>
        <dbReference type="Google" id="ProtNLM"/>
    </source>
</evidence>
<feature type="signal peptide" evidence="2">
    <location>
        <begin position="1"/>
        <end position="26"/>
    </location>
</feature>
<evidence type="ECO:0000313" key="3">
    <source>
        <dbReference type="EMBL" id="RSZ60919.1"/>
    </source>
</evidence>
<keyword evidence="4" id="KW-1185">Reference proteome</keyword>
<gene>
    <name evidence="3" type="ORF">EJB06_01930</name>
</gene>
<evidence type="ECO:0000256" key="2">
    <source>
        <dbReference type="SAM" id="SignalP"/>
    </source>
</evidence>
<sequence>MMKRRIIALACVAAGLLTTSMIFSHADKGVRTTYSQRPASHAGAPAPHPDHGNGDGRPAAPASVTVAAAMCPPMFGATVAMAPEQESRVLAGMQALIAKQYDVPTLLQLSQQGNTAAALLLFQRLRPCSEATRYVDNMEFEAADVDDFSARECAQLPDAVLRNPIGILLRAADAGSAPARILISKNAPTVASVMAIAGDSSTQAISELRTLAERYGLDAARSGSESAMAWLAHSYLTGAFGRKDAASAYAITHAWARSGSAGQRERLAYLRSHLSASELNDAHSLLKRCSVAGDQHRLSIFASPFN</sequence>
<dbReference type="EMBL" id="RXLQ01000001">
    <property type="protein sequence ID" value="RSZ60919.1"/>
    <property type="molecule type" value="Genomic_DNA"/>
</dbReference>
<feature type="region of interest" description="Disordered" evidence="1">
    <location>
        <begin position="33"/>
        <end position="59"/>
    </location>
</feature>
<organism evidence="3 4">
    <name type="scientific">Massilia atriviolacea</name>
    <dbReference type="NCBI Taxonomy" id="2495579"/>
    <lineage>
        <taxon>Bacteria</taxon>
        <taxon>Pseudomonadati</taxon>
        <taxon>Pseudomonadota</taxon>
        <taxon>Betaproteobacteria</taxon>
        <taxon>Burkholderiales</taxon>
        <taxon>Oxalobacteraceae</taxon>
        <taxon>Telluria group</taxon>
        <taxon>Massilia</taxon>
    </lineage>
</organism>
<dbReference type="OrthoDB" id="9859252at2"/>
<accession>A0A430HTU4</accession>